<evidence type="ECO:0000259" key="2">
    <source>
        <dbReference type="SMART" id="SM00903"/>
    </source>
</evidence>
<sequence length="166" mass="18683">MEALKSVDKNMKNFHKQGAFLTSKNGEIINTMTISWGNLGLAWGKPVFIIYVRKSRFTHDIIDKSGEFTISLPLDNSMKKPLGVCGSKSGRDVDKFQLAGINTKPSNKLKSPVIDGCDVYFECKVVYKHNISPEIISEDINKSTYLEGDYHTVFYGEVIDYYVGDK</sequence>
<dbReference type="PANTHER" id="PTHR43567">
    <property type="entry name" value="FLAVOREDOXIN-RELATED-RELATED"/>
    <property type="match status" value="1"/>
</dbReference>
<organism evidence="3 4">
    <name type="scientific">Clostridium simiarum</name>
    <dbReference type="NCBI Taxonomy" id="2841506"/>
    <lineage>
        <taxon>Bacteria</taxon>
        <taxon>Bacillati</taxon>
        <taxon>Bacillota</taxon>
        <taxon>Clostridia</taxon>
        <taxon>Eubacteriales</taxon>
        <taxon>Clostridiaceae</taxon>
        <taxon>Clostridium</taxon>
    </lineage>
</organism>
<comment type="similarity">
    <text evidence="1">Belongs to the flavoredoxin family.</text>
</comment>
<dbReference type="InterPro" id="IPR052174">
    <property type="entry name" value="Flavoredoxin"/>
</dbReference>
<dbReference type="SUPFAM" id="SSF50475">
    <property type="entry name" value="FMN-binding split barrel"/>
    <property type="match status" value="1"/>
</dbReference>
<evidence type="ECO:0000313" key="4">
    <source>
        <dbReference type="Proteomes" id="UP000736583"/>
    </source>
</evidence>
<accession>A0ABS6EYZ2</accession>
<dbReference type="Proteomes" id="UP000736583">
    <property type="component" value="Unassembled WGS sequence"/>
</dbReference>
<evidence type="ECO:0000313" key="3">
    <source>
        <dbReference type="EMBL" id="MBU5590960.1"/>
    </source>
</evidence>
<dbReference type="InterPro" id="IPR012349">
    <property type="entry name" value="Split_barrel_FMN-bd"/>
</dbReference>
<dbReference type="RefSeq" id="WP_032121870.1">
    <property type="nucleotide sequence ID" value="NZ_JAHLQL010000001.1"/>
</dbReference>
<dbReference type="EMBL" id="JAHLQL010000001">
    <property type="protein sequence ID" value="MBU5590960.1"/>
    <property type="molecule type" value="Genomic_DNA"/>
</dbReference>
<keyword evidence="4" id="KW-1185">Reference proteome</keyword>
<name>A0ABS6EYZ2_9CLOT</name>
<feature type="domain" description="Flavin reductase like" evidence="2">
    <location>
        <begin position="11"/>
        <end position="165"/>
    </location>
</feature>
<protein>
    <submittedName>
        <fullName evidence="3">Flavin reductase family protein</fullName>
    </submittedName>
</protein>
<evidence type="ECO:0000256" key="1">
    <source>
        <dbReference type="ARBA" id="ARBA00038054"/>
    </source>
</evidence>
<gene>
    <name evidence="3" type="ORF">KQI89_04220</name>
</gene>
<dbReference type="Gene3D" id="2.30.110.10">
    <property type="entry name" value="Electron Transport, Fmn-binding Protein, Chain A"/>
    <property type="match status" value="1"/>
</dbReference>
<dbReference type="SMART" id="SM00903">
    <property type="entry name" value="Flavin_Reduct"/>
    <property type="match status" value="1"/>
</dbReference>
<reference evidence="3 4" key="1">
    <citation type="submission" date="2021-06" db="EMBL/GenBank/DDBJ databases">
        <authorList>
            <person name="Sun Q."/>
            <person name="Li D."/>
        </authorList>
    </citation>
    <scope>NUCLEOTIDE SEQUENCE [LARGE SCALE GENOMIC DNA]</scope>
    <source>
        <strain evidence="3 4">MSJ-4</strain>
    </source>
</reference>
<dbReference type="PANTHER" id="PTHR43567:SF5">
    <property type="entry name" value="HYPOTHETICAL CYTOSOLIC PROTEIN"/>
    <property type="match status" value="1"/>
</dbReference>
<comment type="caution">
    <text evidence="3">The sequence shown here is derived from an EMBL/GenBank/DDBJ whole genome shotgun (WGS) entry which is preliminary data.</text>
</comment>
<dbReference type="Pfam" id="PF01613">
    <property type="entry name" value="Flavin_Reduct"/>
    <property type="match status" value="1"/>
</dbReference>
<proteinExistence type="inferred from homology"/>
<dbReference type="InterPro" id="IPR002563">
    <property type="entry name" value="Flavin_Rdtase-like_dom"/>
</dbReference>